<dbReference type="Proteomes" id="UP000294508">
    <property type="component" value="Unassembled WGS sequence"/>
</dbReference>
<evidence type="ECO:0000259" key="9">
    <source>
        <dbReference type="PROSITE" id="PS50011"/>
    </source>
</evidence>
<dbReference type="Gene3D" id="3.40.1000.10">
    <property type="entry name" value="Mog1/PsbP, alpha/beta/alpha sandwich"/>
    <property type="match status" value="1"/>
</dbReference>
<evidence type="ECO:0000313" key="11">
    <source>
        <dbReference type="Proteomes" id="UP000294508"/>
    </source>
</evidence>
<protein>
    <recommendedName>
        <fullName evidence="1">non-specific serine/threonine protein kinase</fullName>
        <ecNumber evidence="1">2.7.11.1</ecNumber>
    </recommendedName>
</protein>
<dbReference type="EC" id="2.7.11.1" evidence="1"/>
<comment type="caution">
    <text evidence="10">The sequence shown here is derived from an EMBL/GenBank/DDBJ whole genome shotgun (WGS) entry which is preliminary data.</text>
</comment>
<keyword evidence="3" id="KW-0808">Transferase</keyword>
<feature type="domain" description="Protein kinase" evidence="9">
    <location>
        <begin position="15"/>
        <end position="273"/>
    </location>
</feature>
<feature type="compositionally biased region" description="Low complexity" evidence="8">
    <location>
        <begin position="404"/>
        <end position="414"/>
    </location>
</feature>
<dbReference type="InterPro" id="IPR011009">
    <property type="entry name" value="Kinase-like_dom_sf"/>
</dbReference>
<keyword evidence="4 7" id="KW-0547">Nucleotide-binding</keyword>
<dbReference type="Gene3D" id="1.10.510.10">
    <property type="entry name" value="Transferase(Phosphotransferase) domain 1"/>
    <property type="match status" value="1"/>
</dbReference>
<keyword evidence="6 7" id="KW-0067">ATP-binding</keyword>
<feature type="compositionally biased region" description="Polar residues" evidence="8">
    <location>
        <begin position="389"/>
        <end position="403"/>
    </location>
</feature>
<dbReference type="Gene3D" id="3.30.200.20">
    <property type="entry name" value="Phosphorylase Kinase, domain 1"/>
    <property type="match status" value="1"/>
</dbReference>
<evidence type="ECO:0000256" key="7">
    <source>
        <dbReference type="PROSITE-ProRule" id="PRU10141"/>
    </source>
</evidence>
<dbReference type="CDD" id="cd14014">
    <property type="entry name" value="STKc_PknB_like"/>
    <property type="match status" value="1"/>
</dbReference>
<dbReference type="EMBL" id="SLWN01000013">
    <property type="protein sequence ID" value="TCO19776.1"/>
    <property type="molecule type" value="Genomic_DNA"/>
</dbReference>
<dbReference type="GO" id="GO:0004674">
    <property type="term" value="F:protein serine/threonine kinase activity"/>
    <property type="evidence" value="ECO:0007669"/>
    <property type="project" value="UniProtKB-KW"/>
</dbReference>
<dbReference type="InterPro" id="IPR017441">
    <property type="entry name" value="Protein_kinase_ATP_BS"/>
</dbReference>
<feature type="compositionally biased region" description="Polar residues" evidence="8">
    <location>
        <begin position="273"/>
        <end position="285"/>
    </location>
</feature>
<feature type="binding site" evidence="7">
    <location>
        <position position="44"/>
    </location>
    <ligand>
        <name>ATP</name>
        <dbReference type="ChEBI" id="CHEBI:30616"/>
    </ligand>
</feature>
<dbReference type="Pfam" id="PF00069">
    <property type="entry name" value="Pkinase"/>
    <property type="match status" value="1"/>
</dbReference>
<dbReference type="SUPFAM" id="SSF56112">
    <property type="entry name" value="Protein kinase-like (PK-like)"/>
    <property type="match status" value="1"/>
</dbReference>
<gene>
    <name evidence="10" type="ORF">EV652_113175</name>
</gene>
<feature type="compositionally biased region" description="Polar residues" evidence="8">
    <location>
        <begin position="345"/>
        <end position="355"/>
    </location>
</feature>
<reference evidence="10 11" key="1">
    <citation type="journal article" date="2015" name="Stand. Genomic Sci.">
        <title>Genomic Encyclopedia of Bacterial and Archaeal Type Strains, Phase III: the genomes of soil and plant-associated and newly described type strains.</title>
        <authorList>
            <person name="Whitman W.B."/>
            <person name="Woyke T."/>
            <person name="Klenk H.P."/>
            <person name="Zhou Y."/>
            <person name="Lilburn T.G."/>
            <person name="Beck B.J."/>
            <person name="De Vos P."/>
            <person name="Vandamme P."/>
            <person name="Eisen J.A."/>
            <person name="Garrity G."/>
            <person name="Hugenholtz P."/>
            <person name="Kyrpides N.C."/>
        </authorList>
    </citation>
    <scope>NUCLEOTIDE SEQUENCE [LARGE SCALE GENOMIC DNA]</scope>
    <source>
        <strain evidence="10 11">VKM Ac-2572</strain>
    </source>
</reference>
<feature type="region of interest" description="Disordered" evidence="8">
    <location>
        <begin position="273"/>
        <end position="355"/>
    </location>
</feature>
<dbReference type="AlphaFoldDB" id="A0A4R2H3N7"/>
<keyword evidence="5 10" id="KW-0418">Kinase</keyword>
<evidence type="ECO:0000256" key="3">
    <source>
        <dbReference type="ARBA" id="ARBA00022679"/>
    </source>
</evidence>
<sequence>MTDPTMAGRLLASRYRLVGVLGRGGMGVVWQARDELLGRSVAVKEVLLPPELPDEEREILRRRTLREARSAGRFSHPNVVTVYDVVEADGRPWIVMELVRSTTLAQAIREYGPLPPGEVARIGLQVLAALHAAHRAGVLHRDVKPSNVLLTGDGRVVLTDFGIATLEGDPSLTTSGTLLGSPAFIAPERVQGRGAGVESDLWSLGATLYTAVEGRPPYDRGSTLPTLAAAVTEEPDPARLAGPLGPALDGLLRKDPTDRIDVWEARRLLHQAETASEVPSGSQGSEAVDTSKVDSGQRTRMLPIPPVVSQPGQYGDAQPTGDGTAVATPADSTSSADGPVAEPDSASSDGRESSNGNLPKVVGAMLACVLLAVAVIGWALFRPGDDDQGSQPESTGSPQTSGVSNAPRSTAAPSSTPPPTKRRPSSPATSRPASPSSRTTAPESPATERGPVPAGFERHMDPTGFSLAVPADWTVERRGERVYFREPGSARFLLIDQTNQPKPDPVADWRQQEAARKDGYADYQRIRIEPVDYFEKAADWEFTYATPSGRRHVLNRGVVTSDNRAYGIYWSTPDTQWAESRSLYQTFTETFQPAS</sequence>
<keyword evidence="2" id="KW-0723">Serine/threonine-protein kinase</keyword>
<dbReference type="InterPro" id="IPR008271">
    <property type="entry name" value="Ser/Thr_kinase_AS"/>
</dbReference>
<dbReference type="PANTHER" id="PTHR43289">
    <property type="entry name" value="MITOGEN-ACTIVATED PROTEIN KINASE KINASE KINASE 20-RELATED"/>
    <property type="match status" value="1"/>
</dbReference>
<dbReference type="PROSITE" id="PS50011">
    <property type="entry name" value="PROTEIN_KINASE_DOM"/>
    <property type="match status" value="1"/>
</dbReference>
<evidence type="ECO:0000256" key="8">
    <source>
        <dbReference type="SAM" id="MobiDB-lite"/>
    </source>
</evidence>
<dbReference type="PROSITE" id="PS00107">
    <property type="entry name" value="PROTEIN_KINASE_ATP"/>
    <property type="match status" value="1"/>
</dbReference>
<evidence type="ECO:0000256" key="2">
    <source>
        <dbReference type="ARBA" id="ARBA00022527"/>
    </source>
</evidence>
<organism evidence="10 11">
    <name type="scientific">Kribbella steppae</name>
    <dbReference type="NCBI Taxonomy" id="2512223"/>
    <lineage>
        <taxon>Bacteria</taxon>
        <taxon>Bacillati</taxon>
        <taxon>Actinomycetota</taxon>
        <taxon>Actinomycetes</taxon>
        <taxon>Propionibacteriales</taxon>
        <taxon>Kribbellaceae</taxon>
        <taxon>Kribbella</taxon>
    </lineage>
</organism>
<evidence type="ECO:0000313" key="10">
    <source>
        <dbReference type="EMBL" id="TCO19776.1"/>
    </source>
</evidence>
<dbReference type="PROSITE" id="PS00108">
    <property type="entry name" value="PROTEIN_KINASE_ST"/>
    <property type="match status" value="1"/>
</dbReference>
<dbReference type="PANTHER" id="PTHR43289:SF6">
    <property type="entry name" value="SERINE_THREONINE-PROTEIN KINASE NEKL-3"/>
    <property type="match status" value="1"/>
</dbReference>
<evidence type="ECO:0000256" key="1">
    <source>
        <dbReference type="ARBA" id="ARBA00012513"/>
    </source>
</evidence>
<feature type="compositionally biased region" description="Low complexity" evidence="8">
    <location>
        <begin position="425"/>
        <end position="447"/>
    </location>
</feature>
<feature type="region of interest" description="Disordered" evidence="8">
    <location>
        <begin position="385"/>
        <end position="463"/>
    </location>
</feature>
<evidence type="ECO:0000256" key="4">
    <source>
        <dbReference type="ARBA" id="ARBA00022741"/>
    </source>
</evidence>
<evidence type="ECO:0000256" key="6">
    <source>
        <dbReference type="ARBA" id="ARBA00022840"/>
    </source>
</evidence>
<name>A0A4R2H3N7_9ACTN</name>
<dbReference type="SMART" id="SM00220">
    <property type="entry name" value="S_TKc"/>
    <property type="match status" value="1"/>
</dbReference>
<evidence type="ECO:0000256" key="5">
    <source>
        <dbReference type="ARBA" id="ARBA00022777"/>
    </source>
</evidence>
<keyword evidence="11" id="KW-1185">Reference proteome</keyword>
<accession>A0A4R2H3N7</accession>
<proteinExistence type="predicted"/>
<dbReference type="InterPro" id="IPR000719">
    <property type="entry name" value="Prot_kinase_dom"/>
</dbReference>
<dbReference type="GO" id="GO:0005524">
    <property type="term" value="F:ATP binding"/>
    <property type="evidence" value="ECO:0007669"/>
    <property type="project" value="UniProtKB-UniRule"/>
</dbReference>